<sequence length="92" mass="10917">MRFPIKAILAGLIIGAALFFIPFGFPFLFFFFFIFFIARFFFWRPWGMWSYGYGPRWPYRGSRFRDDIIPIDGQFPGQAGVSREGEKRITIQ</sequence>
<comment type="caution">
    <text evidence="2">The sequence shown here is derived from an EMBL/GenBank/DDBJ whole genome shotgun (WGS) entry which is preliminary data.</text>
</comment>
<reference evidence="2" key="1">
    <citation type="submission" date="2022-09" db="EMBL/GenBank/DDBJ databases">
        <authorList>
            <person name="Yuan C."/>
            <person name="Ke Z."/>
        </authorList>
    </citation>
    <scope>NUCLEOTIDE SEQUENCE</scope>
    <source>
        <strain evidence="2">LB-8</strain>
    </source>
</reference>
<dbReference type="RefSeq" id="WP_279295031.1">
    <property type="nucleotide sequence ID" value="NZ_JAOTIF010000001.1"/>
</dbReference>
<proteinExistence type="predicted"/>
<dbReference type="AlphaFoldDB" id="A0A9X2XS78"/>
<feature type="transmembrane region" description="Helical" evidence="1">
    <location>
        <begin position="12"/>
        <end position="42"/>
    </location>
</feature>
<organism evidence="2 3">
    <name type="scientific">Paraflavisolibacter caeni</name>
    <dbReference type="NCBI Taxonomy" id="2982496"/>
    <lineage>
        <taxon>Bacteria</taxon>
        <taxon>Pseudomonadati</taxon>
        <taxon>Bacteroidota</taxon>
        <taxon>Chitinophagia</taxon>
        <taxon>Chitinophagales</taxon>
        <taxon>Chitinophagaceae</taxon>
        <taxon>Paraflavisolibacter</taxon>
    </lineage>
</organism>
<evidence type="ECO:0000256" key="1">
    <source>
        <dbReference type="SAM" id="Phobius"/>
    </source>
</evidence>
<keyword evidence="3" id="KW-1185">Reference proteome</keyword>
<gene>
    <name evidence="2" type="ORF">OCK74_00600</name>
</gene>
<name>A0A9X2XS78_9BACT</name>
<protein>
    <submittedName>
        <fullName evidence="2">Uncharacterized protein</fullName>
    </submittedName>
</protein>
<dbReference type="Proteomes" id="UP001155483">
    <property type="component" value="Unassembled WGS sequence"/>
</dbReference>
<evidence type="ECO:0000313" key="2">
    <source>
        <dbReference type="EMBL" id="MCU7547585.1"/>
    </source>
</evidence>
<evidence type="ECO:0000313" key="3">
    <source>
        <dbReference type="Proteomes" id="UP001155483"/>
    </source>
</evidence>
<reference evidence="2" key="2">
    <citation type="submission" date="2023-04" db="EMBL/GenBank/DDBJ databases">
        <title>Paracnuella aquatica gen. nov., sp. nov., a member of the family Chitinophagaceae isolated from a hot spring.</title>
        <authorList>
            <person name="Wang C."/>
        </authorList>
    </citation>
    <scope>NUCLEOTIDE SEQUENCE</scope>
    <source>
        <strain evidence="2">LB-8</strain>
    </source>
</reference>
<keyword evidence="1" id="KW-0812">Transmembrane</keyword>
<dbReference type="EMBL" id="JAOTIF010000001">
    <property type="protein sequence ID" value="MCU7547585.1"/>
    <property type="molecule type" value="Genomic_DNA"/>
</dbReference>
<accession>A0A9X2XS78</accession>
<keyword evidence="1" id="KW-1133">Transmembrane helix</keyword>
<keyword evidence="1" id="KW-0472">Membrane</keyword>